<dbReference type="EMBL" id="CAOQHR010000011">
    <property type="protein sequence ID" value="CAI6341151.1"/>
    <property type="molecule type" value="Genomic_DNA"/>
</dbReference>
<name>A0A9W4XWN5_9PLEO</name>
<reference evidence="1" key="1">
    <citation type="submission" date="2023-01" db="EMBL/GenBank/DDBJ databases">
        <authorList>
            <person name="Van Ghelder C."/>
            <person name="Rancurel C."/>
        </authorList>
    </citation>
    <scope>NUCLEOTIDE SEQUENCE</scope>
    <source>
        <strain evidence="1">CNCM I-4278</strain>
    </source>
</reference>
<dbReference type="Proteomes" id="UP001152607">
    <property type="component" value="Unassembled WGS sequence"/>
</dbReference>
<evidence type="ECO:0000313" key="1">
    <source>
        <dbReference type="EMBL" id="CAI6341151.1"/>
    </source>
</evidence>
<sequence length="43" mass="4696">MSLASQFSLFSSRFNAAKPSSKLPSFLIVTGSFVLLCEVSRQL</sequence>
<keyword evidence="2" id="KW-1185">Reference proteome</keyword>
<organism evidence="1 2">
    <name type="scientific">Periconia digitata</name>
    <dbReference type="NCBI Taxonomy" id="1303443"/>
    <lineage>
        <taxon>Eukaryota</taxon>
        <taxon>Fungi</taxon>
        <taxon>Dikarya</taxon>
        <taxon>Ascomycota</taxon>
        <taxon>Pezizomycotina</taxon>
        <taxon>Dothideomycetes</taxon>
        <taxon>Pleosporomycetidae</taxon>
        <taxon>Pleosporales</taxon>
        <taxon>Massarineae</taxon>
        <taxon>Periconiaceae</taxon>
        <taxon>Periconia</taxon>
    </lineage>
</organism>
<gene>
    <name evidence="1" type="ORF">PDIGIT_LOCUS14344</name>
</gene>
<accession>A0A9W4XWN5</accession>
<proteinExistence type="predicted"/>
<comment type="caution">
    <text evidence="1">The sequence shown here is derived from an EMBL/GenBank/DDBJ whole genome shotgun (WGS) entry which is preliminary data.</text>
</comment>
<protein>
    <submittedName>
        <fullName evidence="1">Uncharacterized protein</fullName>
    </submittedName>
</protein>
<evidence type="ECO:0000313" key="2">
    <source>
        <dbReference type="Proteomes" id="UP001152607"/>
    </source>
</evidence>
<dbReference type="AlphaFoldDB" id="A0A9W4XWN5"/>